<dbReference type="AlphaFoldDB" id="V6J662"/>
<name>V6J662_9BACL</name>
<dbReference type="Proteomes" id="UP000018296">
    <property type="component" value="Unassembled WGS sequence"/>
</dbReference>
<accession>V6J662</accession>
<dbReference type="RefSeq" id="WP_023509987.1">
    <property type="nucleotide sequence ID" value="NZ_AWTC01000006.1"/>
</dbReference>
<keyword evidence="3" id="KW-1185">Reference proteome</keyword>
<evidence type="ECO:0000313" key="2">
    <source>
        <dbReference type="EMBL" id="EST12259.1"/>
    </source>
</evidence>
<evidence type="ECO:0000256" key="1">
    <source>
        <dbReference type="SAM" id="Phobius"/>
    </source>
</evidence>
<reference evidence="2 3" key="1">
    <citation type="journal article" date="2013" name="Genome Announc.">
        <title>Genome Sequence of Sporolactobacillus laevolacticus DSM442, an Efficient Polymer-Grade D-Lactate Producer from Agricultural Waste Cottonseed as a Nitrogen Source.</title>
        <authorList>
            <person name="Wang H."/>
            <person name="Wang L."/>
            <person name="Ju J."/>
            <person name="Yu B."/>
            <person name="Ma Y."/>
        </authorList>
    </citation>
    <scope>NUCLEOTIDE SEQUENCE [LARGE SCALE GENOMIC DNA]</scope>
    <source>
        <strain evidence="2 3">DSM 442</strain>
    </source>
</reference>
<gene>
    <name evidence="2" type="ORF">P343_08620</name>
</gene>
<dbReference type="EMBL" id="AWTC01000006">
    <property type="protein sequence ID" value="EST12259.1"/>
    <property type="molecule type" value="Genomic_DNA"/>
</dbReference>
<keyword evidence="1" id="KW-1133">Transmembrane helix</keyword>
<feature type="transmembrane region" description="Helical" evidence="1">
    <location>
        <begin position="55"/>
        <end position="74"/>
    </location>
</feature>
<dbReference type="OrthoDB" id="1413778at2"/>
<protein>
    <submittedName>
        <fullName evidence="2">Uncharacterized protein</fullName>
    </submittedName>
</protein>
<keyword evidence="1" id="KW-0812">Transmembrane</keyword>
<proteinExistence type="predicted"/>
<keyword evidence="1" id="KW-0472">Membrane</keyword>
<comment type="caution">
    <text evidence="2">The sequence shown here is derived from an EMBL/GenBank/DDBJ whole genome shotgun (WGS) entry which is preliminary data.</text>
</comment>
<sequence>MKVKLSKGKDWIIKKFKEIQILGLFIGIFSSMIIMIILFWLINIRSWIGNTDANAWIQTVGTLFGSFAGAWLAGKYAIEVGNRQIKANLDEIRKENLNKLVKFNENYLLEVRSIRGNM</sequence>
<feature type="transmembrane region" description="Helical" evidence="1">
    <location>
        <begin position="21"/>
        <end position="43"/>
    </location>
</feature>
<organism evidence="2 3">
    <name type="scientific">Sporolactobacillus laevolacticus DSM 442</name>
    <dbReference type="NCBI Taxonomy" id="1395513"/>
    <lineage>
        <taxon>Bacteria</taxon>
        <taxon>Bacillati</taxon>
        <taxon>Bacillota</taxon>
        <taxon>Bacilli</taxon>
        <taxon>Bacillales</taxon>
        <taxon>Sporolactobacillaceae</taxon>
        <taxon>Sporolactobacillus</taxon>
    </lineage>
</organism>
<evidence type="ECO:0000313" key="3">
    <source>
        <dbReference type="Proteomes" id="UP000018296"/>
    </source>
</evidence>
<dbReference type="STRING" id="1395513.P343_08620"/>